<dbReference type="PANTHER" id="PTHR21192:SF2">
    <property type="entry name" value="NADH DEHYDROGENASE [UBIQUINONE] 1 ALPHA SUBCOMPLEX ASSEMBLY FACTOR 3"/>
    <property type="match status" value="1"/>
</dbReference>
<dbReference type="InterPro" id="IPR007523">
    <property type="entry name" value="NDUFAF3/AAMDC"/>
</dbReference>
<reference evidence="3" key="1">
    <citation type="journal article" date="2014" name="BMC Genomics">
        <title>Genome characteristics reveal the impact of lichenization on lichen-forming fungus Endocarpon pusillum Hedwig (Verrucariales, Ascomycota).</title>
        <authorList>
            <person name="Wang Y.-Y."/>
            <person name="Liu B."/>
            <person name="Zhang X.-Y."/>
            <person name="Zhou Q.-M."/>
            <person name="Zhang T."/>
            <person name="Li H."/>
            <person name="Yu Y.-F."/>
            <person name="Zhang X.-L."/>
            <person name="Hao X.-Y."/>
            <person name="Wang M."/>
            <person name="Wang L."/>
            <person name="Wei J.-C."/>
        </authorList>
    </citation>
    <scope>NUCLEOTIDE SEQUENCE [LARGE SCALE GENOMIC DNA]</scope>
    <source>
        <strain evidence="3">Z07020 / HMAS-L-300199</strain>
    </source>
</reference>
<dbReference type="GeneID" id="19237998"/>
<evidence type="ECO:0000256" key="1">
    <source>
        <dbReference type="SAM" id="MobiDB-lite"/>
    </source>
</evidence>
<dbReference type="GO" id="GO:0005743">
    <property type="term" value="C:mitochondrial inner membrane"/>
    <property type="evidence" value="ECO:0007669"/>
    <property type="project" value="TreeGrafter"/>
</dbReference>
<dbReference type="AlphaFoldDB" id="U1GJ49"/>
<dbReference type="EMBL" id="KE721112">
    <property type="protein sequence ID" value="ERF72158.1"/>
    <property type="molecule type" value="Genomic_DNA"/>
</dbReference>
<protein>
    <recommendedName>
        <fullName evidence="4">NADH dehydrogenase [ubiquinone] 1 alpha subcomplex assembly factor 3</fullName>
    </recommendedName>
</protein>
<dbReference type="OrthoDB" id="20681at2759"/>
<keyword evidence="3" id="KW-1185">Reference proteome</keyword>
<evidence type="ECO:0008006" key="4">
    <source>
        <dbReference type="Google" id="ProtNLM"/>
    </source>
</evidence>
<feature type="compositionally biased region" description="Basic and acidic residues" evidence="1">
    <location>
        <begin position="56"/>
        <end position="78"/>
    </location>
</feature>
<dbReference type="RefSeq" id="XP_007802227.1">
    <property type="nucleotide sequence ID" value="XM_007804036.1"/>
</dbReference>
<name>U1GJ49_ENDPU</name>
<dbReference type="Pfam" id="PF04430">
    <property type="entry name" value="DUF498"/>
    <property type="match status" value="1"/>
</dbReference>
<dbReference type="OMA" id="IDACHHD"/>
<evidence type="ECO:0000313" key="2">
    <source>
        <dbReference type="EMBL" id="ERF72158.1"/>
    </source>
</evidence>
<feature type="region of interest" description="Disordered" evidence="1">
    <location>
        <begin position="45"/>
        <end position="80"/>
    </location>
</feature>
<dbReference type="InterPro" id="IPR036748">
    <property type="entry name" value="MTH938-like_sf"/>
</dbReference>
<organism evidence="2 3">
    <name type="scientific">Endocarpon pusillum (strain Z07020 / HMAS-L-300199)</name>
    <name type="common">Lichen-forming fungus</name>
    <dbReference type="NCBI Taxonomy" id="1263415"/>
    <lineage>
        <taxon>Eukaryota</taxon>
        <taxon>Fungi</taxon>
        <taxon>Dikarya</taxon>
        <taxon>Ascomycota</taxon>
        <taxon>Pezizomycotina</taxon>
        <taxon>Eurotiomycetes</taxon>
        <taxon>Chaetothyriomycetidae</taxon>
        <taxon>Verrucariales</taxon>
        <taxon>Verrucariaceae</taxon>
        <taxon>Endocarpon</taxon>
    </lineage>
</organism>
<sequence length="233" mass="24784">MHSPSLQLLRALRASTTRQPACHYLTRRHAVTPYSLQSFPKSSRHVRCLSGTGSLPKDRTTGPPKSRDRGPESDEATRTDFGAMNILGNMGTPATSIDACVSDGFHLNNGLKTSSGGGIILVGGEAFTWRPWEGTSKEPAAMLSKAGSLEIGGSAGAWGLLELLWPKPDLLMVGTGGKVWPLSKETREYINGLGIKIDVMDTGHASAAYNLLATERGTDIVAAAMLPIGWNGR</sequence>
<dbReference type="eggNOG" id="KOG3363">
    <property type="taxonomic scope" value="Eukaryota"/>
</dbReference>
<dbReference type="Gene3D" id="3.40.1230.10">
    <property type="entry name" value="MTH938-like"/>
    <property type="match status" value="1"/>
</dbReference>
<gene>
    <name evidence="2" type="ORF">EPUS_02949</name>
</gene>
<dbReference type="HOGENOM" id="CLU_074390_0_1_1"/>
<dbReference type="SUPFAM" id="SSF64076">
    <property type="entry name" value="MTH938-like"/>
    <property type="match status" value="1"/>
</dbReference>
<evidence type="ECO:0000313" key="3">
    <source>
        <dbReference type="Proteomes" id="UP000019373"/>
    </source>
</evidence>
<dbReference type="GO" id="GO:0032981">
    <property type="term" value="P:mitochondrial respiratory chain complex I assembly"/>
    <property type="evidence" value="ECO:0007669"/>
    <property type="project" value="TreeGrafter"/>
</dbReference>
<dbReference type="PANTHER" id="PTHR21192">
    <property type="entry name" value="NUCLEAR PROTEIN E3-3"/>
    <property type="match status" value="1"/>
</dbReference>
<proteinExistence type="predicted"/>
<dbReference type="Proteomes" id="UP000019373">
    <property type="component" value="Unassembled WGS sequence"/>
</dbReference>
<accession>U1GJ49</accession>